<feature type="active site" evidence="1">
    <location>
        <position position="191"/>
    </location>
</feature>
<dbReference type="InterPro" id="IPR001506">
    <property type="entry name" value="Peptidase_M12A"/>
</dbReference>
<dbReference type="PRINTS" id="PR00480">
    <property type="entry name" value="ASTACIN"/>
</dbReference>
<dbReference type="GO" id="GO:0004222">
    <property type="term" value="F:metalloendopeptidase activity"/>
    <property type="evidence" value="ECO:0007669"/>
    <property type="project" value="UniProtKB-UniRule"/>
</dbReference>
<comment type="caution">
    <text evidence="3">The sequence shown here is derived from an EMBL/GenBank/DDBJ whole genome shotgun (WGS) entry which is preliminary data.</text>
</comment>
<name>A0A3N4MUB1_9BACT</name>
<comment type="caution">
    <text evidence="1">Lacks conserved residue(s) required for the propagation of feature annotation.</text>
</comment>
<evidence type="ECO:0000259" key="2">
    <source>
        <dbReference type="PROSITE" id="PS51864"/>
    </source>
</evidence>
<organism evidence="3 4">
    <name type="scientific">Chitinophaga barathri</name>
    <dbReference type="NCBI Taxonomy" id="1647451"/>
    <lineage>
        <taxon>Bacteria</taxon>
        <taxon>Pseudomonadati</taxon>
        <taxon>Bacteroidota</taxon>
        <taxon>Chitinophagia</taxon>
        <taxon>Chitinophagales</taxon>
        <taxon>Chitinophagaceae</taxon>
        <taxon>Chitinophaga</taxon>
    </lineage>
</organism>
<dbReference type="PROSITE" id="PS51864">
    <property type="entry name" value="ASTACIN"/>
    <property type="match status" value="1"/>
</dbReference>
<accession>A0A3N4MUB1</accession>
<feature type="domain" description="Peptidase M12A" evidence="2">
    <location>
        <begin position="100"/>
        <end position="295"/>
    </location>
</feature>
<feature type="binding site" evidence="1">
    <location>
        <position position="200"/>
    </location>
    <ligand>
        <name>Zn(2+)</name>
        <dbReference type="ChEBI" id="CHEBI:29105"/>
        <note>catalytic</note>
    </ligand>
</feature>
<dbReference type="InterPro" id="IPR006026">
    <property type="entry name" value="Peptidase_Metallo"/>
</dbReference>
<dbReference type="SMART" id="SM00235">
    <property type="entry name" value="ZnMc"/>
    <property type="match status" value="1"/>
</dbReference>
<dbReference type="SUPFAM" id="SSF55486">
    <property type="entry name" value="Metalloproteases ('zincins'), catalytic domain"/>
    <property type="match status" value="1"/>
</dbReference>
<feature type="binding site" evidence="1">
    <location>
        <position position="190"/>
    </location>
    <ligand>
        <name>Zn(2+)</name>
        <dbReference type="ChEBI" id="CHEBI:29105"/>
        <note>catalytic</note>
    </ligand>
</feature>
<dbReference type="AlphaFoldDB" id="A0A3N4MUB1"/>
<protein>
    <recommendedName>
        <fullName evidence="2">Peptidase M12A domain-containing protein</fullName>
    </recommendedName>
</protein>
<proteinExistence type="predicted"/>
<gene>
    <name evidence="3" type="ORF">EG028_02360</name>
</gene>
<keyword evidence="1" id="KW-0482">Metalloprotease</keyword>
<dbReference type="PANTHER" id="PTHR10127">
    <property type="entry name" value="DISCOIDIN, CUB, EGF, LAMININ , AND ZINC METALLOPROTEASE DOMAIN CONTAINING"/>
    <property type="match status" value="1"/>
</dbReference>
<dbReference type="EMBL" id="RMBX01000001">
    <property type="protein sequence ID" value="RPD43159.1"/>
    <property type="molecule type" value="Genomic_DNA"/>
</dbReference>
<reference evidence="4" key="1">
    <citation type="submission" date="2018-11" db="EMBL/GenBank/DDBJ databases">
        <title>Chitinophaga lutea sp.nov., isolate from arsenic contaminated soil.</title>
        <authorList>
            <person name="Zong Y."/>
        </authorList>
    </citation>
    <scope>NUCLEOTIDE SEQUENCE [LARGE SCALE GENOMIC DNA]</scope>
    <source>
        <strain evidence="4">YLT18</strain>
    </source>
</reference>
<dbReference type="Proteomes" id="UP000279089">
    <property type="component" value="Unassembled WGS sequence"/>
</dbReference>
<dbReference type="GO" id="GO:0008270">
    <property type="term" value="F:zinc ion binding"/>
    <property type="evidence" value="ECO:0007669"/>
    <property type="project" value="UniProtKB-UniRule"/>
</dbReference>
<keyword evidence="1" id="KW-0378">Hydrolase</keyword>
<dbReference type="GO" id="GO:0006508">
    <property type="term" value="P:proteolysis"/>
    <property type="evidence" value="ECO:0007669"/>
    <property type="project" value="UniProtKB-KW"/>
</dbReference>
<keyword evidence="4" id="KW-1185">Reference proteome</keyword>
<feature type="binding site" evidence="1">
    <location>
        <position position="194"/>
    </location>
    <ligand>
        <name>Zn(2+)</name>
        <dbReference type="ChEBI" id="CHEBI:29105"/>
        <note>catalytic</note>
    </ligand>
</feature>
<comment type="cofactor">
    <cofactor evidence="1">
        <name>Zn(2+)</name>
        <dbReference type="ChEBI" id="CHEBI:29105"/>
    </cofactor>
    <text evidence="1">Binds 1 zinc ion per subunit.</text>
</comment>
<keyword evidence="1" id="KW-0645">Protease</keyword>
<dbReference type="OrthoDB" id="8455098at2"/>
<dbReference type="PANTHER" id="PTHR10127:SF850">
    <property type="entry name" value="METALLOENDOPEPTIDASE"/>
    <property type="match status" value="1"/>
</dbReference>
<dbReference type="Gene3D" id="3.40.390.10">
    <property type="entry name" value="Collagenase (Catalytic Domain)"/>
    <property type="match status" value="1"/>
</dbReference>
<dbReference type="InterPro" id="IPR024079">
    <property type="entry name" value="MetalloPept_cat_dom_sf"/>
</dbReference>
<evidence type="ECO:0000313" key="4">
    <source>
        <dbReference type="Proteomes" id="UP000279089"/>
    </source>
</evidence>
<sequence>MRNLITASVAVVTLLLGTACSKKDKISDPAAPPAENCTSCGELSGLRPGEKFVTIEANGKKVTLIQSGDRYKLDPDVYLSDRQLAILKGEYKGNEDGRTAGPPTFIQLWPSRTVYYTLHWNLANPQVVEDAIAHWEDRTNLEFVLRTNQPNFIEFKTDENNACWSESLGMKGGLQKVNISAACSVGNAIHEIGHAIGFYHELTRRDRDYYVNINWANIRPDWVSQYQTYLERGIPGFEIGQMDFLSIMMYGSNGGSSAWDPAIPVWTDLNGNTHTRESVLSDGDVQMYNLLYNPPNIQIVQLNKVRVQTPEGRGFQWEDELRITTAFTWPWPLEIAVWVHESNYDGSYYTHYEQYTLQPGQTTQAMGEGWQINGSSGEYSYKRTAATVYQ</sequence>
<keyword evidence="1" id="KW-0862">Zinc</keyword>
<evidence type="ECO:0000313" key="3">
    <source>
        <dbReference type="EMBL" id="RPD43159.1"/>
    </source>
</evidence>
<dbReference type="RefSeq" id="WP_120514430.1">
    <property type="nucleotide sequence ID" value="NZ_QXZY01000001.1"/>
</dbReference>
<evidence type="ECO:0000256" key="1">
    <source>
        <dbReference type="PROSITE-ProRule" id="PRU01211"/>
    </source>
</evidence>
<keyword evidence="1" id="KW-0479">Metal-binding</keyword>
<dbReference type="Pfam" id="PF01400">
    <property type="entry name" value="Astacin"/>
    <property type="match status" value="1"/>
</dbReference>
<dbReference type="PROSITE" id="PS51257">
    <property type="entry name" value="PROKAR_LIPOPROTEIN"/>
    <property type="match status" value="1"/>
</dbReference>